<evidence type="ECO:0000256" key="1">
    <source>
        <dbReference type="ARBA" id="ARBA00022491"/>
    </source>
</evidence>
<protein>
    <submittedName>
        <fullName evidence="6">LacI family DNA-binding transcriptional regulator</fullName>
    </submittedName>
</protein>
<reference evidence="6 7" key="1">
    <citation type="submission" date="2020-08" db="EMBL/GenBank/DDBJ databases">
        <title>The genome sequence of Novosphingobium flavum 4Y4.</title>
        <authorList>
            <person name="Liu Y."/>
        </authorList>
    </citation>
    <scope>NUCLEOTIDE SEQUENCE [LARGE SCALE GENOMIC DNA]</scope>
    <source>
        <strain evidence="6 7">4Y4</strain>
    </source>
</reference>
<dbReference type="CDD" id="cd01392">
    <property type="entry name" value="HTH_LacI"/>
    <property type="match status" value="1"/>
</dbReference>
<dbReference type="Proteomes" id="UP000520156">
    <property type="component" value="Unassembled WGS sequence"/>
</dbReference>
<dbReference type="Pfam" id="PF13377">
    <property type="entry name" value="Peripla_BP_3"/>
    <property type="match status" value="1"/>
</dbReference>
<dbReference type="InterPro" id="IPR000843">
    <property type="entry name" value="HTH_LacI"/>
</dbReference>
<evidence type="ECO:0000256" key="3">
    <source>
        <dbReference type="ARBA" id="ARBA00023125"/>
    </source>
</evidence>
<dbReference type="PROSITE" id="PS50932">
    <property type="entry name" value="HTH_LACI_2"/>
    <property type="match status" value="1"/>
</dbReference>
<dbReference type="Pfam" id="PF00356">
    <property type="entry name" value="LacI"/>
    <property type="match status" value="1"/>
</dbReference>
<keyword evidence="1" id="KW-0678">Repressor</keyword>
<keyword evidence="7" id="KW-1185">Reference proteome</keyword>
<dbReference type="GO" id="GO:0003700">
    <property type="term" value="F:DNA-binding transcription factor activity"/>
    <property type="evidence" value="ECO:0007669"/>
    <property type="project" value="TreeGrafter"/>
</dbReference>
<accession>A0A7X1KC03</accession>
<dbReference type="SUPFAM" id="SSF53822">
    <property type="entry name" value="Periplasmic binding protein-like I"/>
    <property type="match status" value="1"/>
</dbReference>
<proteinExistence type="predicted"/>
<dbReference type="CDD" id="cd06284">
    <property type="entry name" value="PBP1_LacI-like"/>
    <property type="match status" value="1"/>
</dbReference>
<organism evidence="6 7">
    <name type="scientific">Novosphingobium aerophilum</name>
    <dbReference type="NCBI Taxonomy" id="2839843"/>
    <lineage>
        <taxon>Bacteria</taxon>
        <taxon>Pseudomonadati</taxon>
        <taxon>Pseudomonadota</taxon>
        <taxon>Alphaproteobacteria</taxon>
        <taxon>Sphingomonadales</taxon>
        <taxon>Sphingomonadaceae</taxon>
        <taxon>Novosphingobium</taxon>
    </lineage>
</organism>
<dbReference type="Gene3D" id="3.40.50.2300">
    <property type="match status" value="2"/>
</dbReference>
<dbReference type="EMBL" id="JACLAU010000008">
    <property type="protein sequence ID" value="MBC2651607.1"/>
    <property type="molecule type" value="Genomic_DNA"/>
</dbReference>
<evidence type="ECO:0000313" key="7">
    <source>
        <dbReference type="Proteomes" id="UP000520156"/>
    </source>
</evidence>
<evidence type="ECO:0000256" key="4">
    <source>
        <dbReference type="ARBA" id="ARBA00023163"/>
    </source>
</evidence>
<evidence type="ECO:0000259" key="5">
    <source>
        <dbReference type="PROSITE" id="PS50932"/>
    </source>
</evidence>
<dbReference type="PANTHER" id="PTHR30146:SF151">
    <property type="entry name" value="HTH-TYPE TRANSCRIPTIONAL REPRESSOR CYTR"/>
    <property type="match status" value="1"/>
</dbReference>
<sequence length="336" mass="36036">MTTIRDIARHAGVSVTTVSRTLREPEAVRRDKRDRVHAAIAELSYVPNAIAQQLRRPRAEAIIVIVPAIDNPFFSGIIQSIENVAHELGYRVLIGETQGRQERLDHYADMVTARLADGLILLGSLLPTPVRSAFEAGRPVPIPLVLACERYDGLDCPSVTIDNAAAAEAAADHLIRTGRQRIATITGPLANPLAMDRLAGFRAALQRAGMTADEEAVVEGNFSVESGHEGMQRLLSGPRRPDAVFCANDEMAIGAIRAAVTAGLSVPGELAVVGFDDLRFGAFATPPLTTIRQPTAGIGETAMRMMDAELHQRGLSERQVVLPHELVVRGSSVVAA</sequence>
<dbReference type="InterPro" id="IPR010982">
    <property type="entry name" value="Lambda_DNA-bd_dom_sf"/>
</dbReference>
<dbReference type="SUPFAM" id="SSF47413">
    <property type="entry name" value="lambda repressor-like DNA-binding domains"/>
    <property type="match status" value="1"/>
</dbReference>
<feature type="domain" description="HTH lacI-type" evidence="5">
    <location>
        <begin position="2"/>
        <end position="56"/>
    </location>
</feature>
<dbReference type="InterPro" id="IPR046335">
    <property type="entry name" value="LacI/GalR-like_sensor"/>
</dbReference>
<keyword evidence="4" id="KW-0804">Transcription</keyword>
<keyword evidence="3 6" id="KW-0238">DNA-binding</keyword>
<dbReference type="InterPro" id="IPR028082">
    <property type="entry name" value="Peripla_BP_I"/>
</dbReference>
<dbReference type="PANTHER" id="PTHR30146">
    <property type="entry name" value="LACI-RELATED TRANSCRIPTIONAL REPRESSOR"/>
    <property type="match status" value="1"/>
</dbReference>
<dbReference type="RefSeq" id="WP_185683027.1">
    <property type="nucleotide sequence ID" value="NZ_JACLAU010000008.1"/>
</dbReference>
<name>A0A7X1KC03_9SPHN</name>
<dbReference type="AlphaFoldDB" id="A0A7X1KC03"/>
<evidence type="ECO:0000256" key="2">
    <source>
        <dbReference type="ARBA" id="ARBA00023015"/>
    </source>
</evidence>
<gene>
    <name evidence="6" type="ORF">H7F49_07815</name>
</gene>
<dbReference type="GO" id="GO:0000976">
    <property type="term" value="F:transcription cis-regulatory region binding"/>
    <property type="evidence" value="ECO:0007669"/>
    <property type="project" value="TreeGrafter"/>
</dbReference>
<evidence type="ECO:0000313" key="6">
    <source>
        <dbReference type="EMBL" id="MBC2651607.1"/>
    </source>
</evidence>
<keyword evidence="2" id="KW-0805">Transcription regulation</keyword>
<dbReference type="Gene3D" id="1.10.260.40">
    <property type="entry name" value="lambda repressor-like DNA-binding domains"/>
    <property type="match status" value="1"/>
</dbReference>
<dbReference type="SMART" id="SM00354">
    <property type="entry name" value="HTH_LACI"/>
    <property type="match status" value="1"/>
</dbReference>
<comment type="caution">
    <text evidence="6">The sequence shown here is derived from an EMBL/GenBank/DDBJ whole genome shotgun (WGS) entry which is preliminary data.</text>
</comment>